<comment type="caution">
    <text evidence="1">Lacks conserved residue(s) required for the propagation of feature annotation.</text>
</comment>
<gene>
    <name evidence="4" type="ORF">Sv326_0463</name>
</gene>
<dbReference type="GO" id="GO:0006281">
    <property type="term" value="P:DNA repair"/>
    <property type="evidence" value="ECO:0007669"/>
    <property type="project" value="UniProtKB-UniRule"/>
</dbReference>
<dbReference type="PANTHER" id="PTHR38136">
    <property type="entry name" value="DNA REPAIR PROTEIN"/>
    <property type="match status" value="1"/>
</dbReference>
<reference evidence="5" key="1">
    <citation type="submission" date="2020-07" db="EMBL/GenBank/DDBJ databases">
        <title>Metabolic diversity and evolutionary history of the archaeal phylum ###Micrarchaeota### uncovered from a freshwater lake metagenome.</title>
        <authorList>
            <person name="Kadnikov V.V."/>
            <person name="Savvichev A.S."/>
            <person name="Mardanov A.V."/>
            <person name="Beletsky A.V."/>
            <person name="Chupakov A.V."/>
            <person name="Kokryatskaya N.M."/>
            <person name="Pimenov N.V."/>
            <person name="Ravin N.V."/>
        </authorList>
    </citation>
    <scope>NUCLEOTIDE SEQUENCE [LARGE SCALE GENOMIC DNA]</scope>
</reference>
<evidence type="ECO:0000313" key="4">
    <source>
        <dbReference type="EMBL" id="QLJ52638.1"/>
    </source>
</evidence>
<dbReference type="InterPro" id="IPR033167">
    <property type="entry name" value="Nre"/>
</dbReference>
<feature type="domain" description="Archaeal Nre N-terminal" evidence="2">
    <location>
        <begin position="63"/>
        <end position="331"/>
    </location>
</feature>
<dbReference type="InterPro" id="IPR006978">
    <property type="entry name" value="Nre_N"/>
</dbReference>
<dbReference type="InterPro" id="IPR006979">
    <property type="entry name" value="Nre_C"/>
</dbReference>
<proteinExistence type="inferred from homology"/>
<dbReference type="Pfam" id="PF04895">
    <property type="entry name" value="Nre_C"/>
    <property type="match status" value="1"/>
</dbReference>
<comment type="function">
    <text evidence="1">Involved in DNA damage repair.</text>
</comment>
<evidence type="ECO:0000313" key="5">
    <source>
        <dbReference type="Proteomes" id="UP000510821"/>
    </source>
</evidence>
<dbReference type="Proteomes" id="UP000510821">
    <property type="component" value="Chromosome"/>
</dbReference>
<dbReference type="AlphaFoldDB" id="A0A7D6BLS9"/>
<accession>A0A7D6BLS9</accession>
<dbReference type="Pfam" id="PF04894">
    <property type="entry name" value="Nre_N"/>
    <property type="match status" value="1"/>
</dbReference>
<keyword evidence="1" id="KW-0234">DNA repair</keyword>
<dbReference type="HAMAP" id="MF_02096">
    <property type="entry name" value="Nre"/>
    <property type="match status" value="1"/>
</dbReference>
<evidence type="ECO:0000259" key="3">
    <source>
        <dbReference type="Pfam" id="PF04895"/>
    </source>
</evidence>
<feature type="domain" description="Archaeal Nre C-terminal" evidence="3">
    <location>
        <begin position="344"/>
        <end position="453"/>
    </location>
</feature>
<organism evidence="4 5">
    <name type="scientific">Fermentimicrarchaeum limneticum</name>
    <dbReference type="NCBI Taxonomy" id="2795018"/>
    <lineage>
        <taxon>Archaea</taxon>
        <taxon>Candidatus Micrarchaeota</taxon>
        <taxon>Candidatus Fermentimicrarchaeales</taxon>
        <taxon>Candidatus Fermentimicrarchaeaceae</taxon>
        <taxon>Candidatus Fermentimicrarchaeum</taxon>
    </lineage>
</organism>
<protein>
    <recommendedName>
        <fullName evidence="1">DNA repair protein</fullName>
    </recommendedName>
</protein>
<comment type="similarity">
    <text evidence="1">Belongs to the Nre family.</text>
</comment>
<evidence type="ECO:0000259" key="2">
    <source>
        <dbReference type="Pfam" id="PF04894"/>
    </source>
</evidence>
<dbReference type="KEGG" id="flt:Sv326_0463"/>
<dbReference type="PANTHER" id="PTHR38136:SF2">
    <property type="entry name" value="DNA REPAIR PROTEIN"/>
    <property type="match status" value="1"/>
</dbReference>
<evidence type="ECO:0000256" key="1">
    <source>
        <dbReference type="HAMAP-Rule" id="MF_02096"/>
    </source>
</evidence>
<sequence length="454" mass="51506">MKVSTSSIPGSPRFQSREDVTGFAAFEERNSPRELGKGGTLFAARRQVQLGTRCAICKGSKFLCGKDSCPILVKFYAQMRTKPLIDSLTLEGSSPPDLFVGRMGYPYVNIGPLIPPVIGDTSMLGTPEMWHGKTIEEITDFRFQLVRGKYRVNVRNVEGGKIVELTRELALSKAPTEVDAEFRKKPAGRVVLDDEVQPFGPSAPLKDIDLISSTTDHKIDKAFSDTDLRAAEAVMQLYQDGVLVSRIQKAFSAGLFGIEKNRRFVPTRWSITAVDSMLSKNMLEEVRRFPLINEFRVYEHTALDNRWIVLMIPSSWSYELIEAWYPKTIWNPEGGEIAIFSDAEGYYGRTEYPDIGGCYFSARLAVAEHLKSERRQAAAVILREVHPGYIMPVGVWNVREAVRDALKKPHMKFATLKEAFAYIFSKFDINMKVWMRNSKLMQELVFQKRIKDYL</sequence>
<dbReference type="EMBL" id="CP058998">
    <property type="protein sequence ID" value="QLJ52638.1"/>
    <property type="molecule type" value="Genomic_DNA"/>
</dbReference>
<name>A0A7D6BLS9_FERL1</name>
<keyword evidence="1" id="KW-0227">DNA damage</keyword>